<dbReference type="InterPro" id="IPR002321">
    <property type="entry name" value="Cyt_c_II"/>
</dbReference>
<dbReference type="EMBL" id="NHSJ01000033">
    <property type="protein sequence ID" value="PPQ32954.1"/>
    <property type="molecule type" value="Genomic_DNA"/>
</dbReference>
<feature type="signal peptide" evidence="1">
    <location>
        <begin position="1"/>
        <end position="42"/>
    </location>
</feature>
<sequence length="193" mass="20105">MSGEFCSTLILVSQNGRFCTMKIVSLAVGLGALIIAALPACAADVTLNDAMKDVVAPKTQIVWDVGNKAMNDKGEADASRLADDDWKQIIEGGSAVSASLKALAGADRLKAAQPGVKIQSEGNPGAWGAADVQKAIDADPRGFKELAMKLATALDATVAGAKARNGQAVQDGSSQIDGLCEDCHKQYWYPNLK</sequence>
<gene>
    <name evidence="2" type="ORF">CCR94_03560</name>
</gene>
<dbReference type="PROSITE" id="PS51009">
    <property type="entry name" value="CYTCII"/>
    <property type="match status" value="1"/>
</dbReference>
<dbReference type="InterPro" id="IPR010980">
    <property type="entry name" value="Cyt_c/b562"/>
</dbReference>
<dbReference type="GO" id="GO:0022900">
    <property type="term" value="P:electron transport chain"/>
    <property type="evidence" value="ECO:0007669"/>
    <property type="project" value="InterPro"/>
</dbReference>
<evidence type="ECO:0000313" key="2">
    <source>
        <dbReference type="EMBL" id="PPQ32954.1"/>
    </source>
</evidence>
<dbReference type="AlphaFoldDB" id="A0A2S6NEF9"/>
<dbReference type="GO" id="GO:0009055">
    <property type="term" value="F:electron transfer activity"/>
    <property type="evidence" value="ECO:0007669"/>
    <property type="project" value="InterPro"/>
</dbReference>
<keyword evidence="3" id="KW-1185">Reference proteome</keyword>
<comment type="caution">
    <text evidence="2">The sequence shown here is derived from an EMBL/GenBank/DDBJ whole genome shotgun (WGS) entry which is preliminary data.</text>
</comment>
<dbReference type="GO" id="GO:0020037">
    <property type="term" value="F:heme binding"/>
    <property type="evidence" value="ECO:0007669"/>
    <property type="project" value="InterPro"/>
</dbReference>
<reference evidence="2 3" key="1">
    <citation type="journal article" date="2018" name="Arch. Microbiol.">
        <title>New insights into the metabolic potential of the phototrophic purple bacterium Rhodopila globiformis DSM 161(T) from its draft genome sequence and evidence for a vanadium-dependent nitrogenase.</title>
        <authorList>
            <person name="Imhoff J.F."/>
            <person name="Rahn T."/>
            <person name="Kunzel S."/>
            <person name="Neulinger S.C."/>
        </authorList>
    </citation>
    <scope>NUCLEOTIDE SEQUENCE [LARGE SCALE GENOMIC DNA]</scope>
    <source>
        <strain evidence="2 3">DSM 16996</strain>
    </source>
</reference>
<name>A0A2S6NEF9_9HYPH</name>
<protein>
    <recommendedName>
        <fullName evidence="4">Cytochrome c</fullName>
    </recommendedName>
</protein>
<evidence type="ECO:0000256" key="1">
    <source>
        <dbReference type="SAM" id="SignalP"/>
    </source>
</evidence>
<dbReference type="SUPFAM" id="SSF47175">
    <property type="entry name" value="Cytochromes"/>
    <property type="match status" value="1"/>
</dbReference>
<keyword evidence="1" id="KW-0732">Signal</keyword>
<evidence type="ECO:0008006" key="4">
    <source>
        <dbReference type="Google" id="ProtNLM"/>
    </source>
</evidence>
<feature type="chain" id="PRO_5018224031" description="Cytochrome c" evidence="1">
    <location>
        <begin position="43"/>
        <end position="193"/>
    </location>
</feature>
<accession>A0A2S6NEF9</accession>
<evidence type="ECO:0000313" key="3">
    <source>
        <dbReference type="Proteomes" id="UP000239089"/>
    </source>
</evidence>
<dbReference type="GO" id="GO:0005506">
    <property type="term" value="F:iron ion binding"/>
    <property type="evidence" value="ECO:0007669"/>
    <property type="project" value="InterPro"/>
</dbReference>
<dbReference type="Proteomes" id="UP000239089">
    <property type="component" value="Unassembled WGS sequence"/>
</dbReference>
<proteinExistence type="predicted"/>
<organism evidence="2 3">
    <name type="scientific">Rhodoblastus sphagnicola</name>
    <dbReference type="NCBI Taxonomy" id="333368"/>
    <lineage>
        <taxon>Bacteria</taxon>
        <taxon>Pseudomonadati</taxon>
        <taxon>Pseudomonadota</taxon>
        <taxon>Alphaproteobacteria</taxon>
        <taxon>Hyphomicrobiales</taxon>
        <taxon>Rhodoblastaceae</taxon>
        <taxon>Rhodoblastus</taxon>
    </lineage>
</organism>
<dbReference type="Gene3D" id="1.20.120.10">
    <property type="entry name" value="Cytochrome c/b562"/>
    <property type="match status" value="1"/>
</dbReference>